<dbReference type="Pfam" id="PF04264">
    <property type="entry name" value="YceI"/>
    <property type="match status" value="1"/>
</dbReference>
<dbReference type="InterPro" id="IPR007372">
    <property type="entry name" value="Lipid/polyisoprenoid-bd_YceI"/>
</dbReference>
<proteinExistence type="predicted"/>
<name>A0A9J6ZRA4_9BACT</name>
<organism evidence="3 4">
    <name type="scientific">Xiashengella succiniciproducens</name>
    <dbReference type="NCBI Taxonomy" id="2949635"/>
    <lineage>
        <taxon>Bacteria</taxon>
        <taxon>Pseudomonadati</taxon>
        <taxon>Bacteroidota</taxon>
        <taxon>Bacteroidia</taxon>
        <taxon>Marinilabiliales</taxon>
        <taxon>Marinilabiliaceae</taxon>
        <taxon>Xiashengella</taxon>
    </lineage>
</organism>
<evidence type="ECO:0000313" key="4">
    <source>
        <dbReference type="Proteomes" id="UP001056426"/>
    </source>
</evidence>
<dbReference type="PANTHER" id="PTHR34406">
    <property type="entry name" value="PROTEIN YCEI"/>
    <property type="match status" value="1"/>
</dbReference>
<dbReference type="RefSeq" id="WP_250723881.1">
    <property type="nucleotide sequence ID" value="NZ_CP098400.1"/>
</dbReference>
<dbReference type="KEGG" id="alkq:M9189_00195"/>
<keyword evidence="4" id="KW-1185">Reference proteome</keyword>
<protein>
    <submittedName>
        <fullName evidence="3">YceI family protein</fullName>
    </submittedName>
</protein>
<reference evidence="3" key="1">
    <citation type="submission" date="2022-05" db="EMBL/GenBank/DDBJ databases">
        <authorList>
            <person name="Sun X."/>
        </authorList>
    </citation>
    <scope>NUCLEOTIDE SEQUENCE</scope>
    <source>
        <strain evidence="3">Ai-910</strain>
    </source>
</reference>
<dbReference type="Gene3D" id="2.40.128.110">
    <property type="entry name" value="Lipid/polyisoprenoid-binding, YceI-like"/>
    <property type="match status" value="1"/>
</dbReference>
<dbReference type="SUPFAM" id="SSF101874">
    <property type="entry name" value="YceI-like"/>
    <property type="match status" value="1"/>
</dbReference>
<dbReference type="EMBL" id="CP098400">
    <property type="protein sequence ID" value="URW79776.1"/>
    <property type="molecule type" value="Genomic_DNA"/>
</dbReference>
<evidence type="ECO:0000259" key="2">
    <source>
        <dbReference type="SMART" id="SM00867"/>
    </source>
</evidence>
<dbReference type="PANTHER" id="PTHR34406:SF1">
    <property type="entry name" value="PROTEIN YCEI"/>
    <property type="match status" value="1"/>
</dbReference>
<dbReference type="InterPro" id="IPR036761">
    <property type="entry name" value="TTHA0802/YceI-like_sf"/>
</dbReference>
<feature type="signal peptide" evidence="1">
    <location>
        <begin position="1"/>
        <end position="19"/>
    </location>
</feature>
<accession>A0A9J6ZRA4</accession>
<dbReference type="Proteomes" id="UP001056426">
    <property type="component" value="Chromosome"/>
</dbReference>
<gene>
    <name evidence="3" type="ORF">M9189_00195</name>
</gene>
<feature type="chain" id="PRO_5039944140" evidence="1">
    <location>
        <begin position="20"/>
        <end position="191"/>
    </location>
</feature>
<reference evidence="3" key="2">
    <citation type="submission" date="2022-06" db="EMBL/GenBank/DDBJ databases">
        <title>Xiashengella guii gen. nov. sp. nov., a bacterium isolated form anaerobic digestion tank.</title>
        <authorList>
            <person name="Huang H."/>
        </authorList>
    </citation>
    <scope>NUCLEOTIDE SEQUENCE</scope>
    <source>
        <strain evidence="3">Ai-910</strain>
    </source>
</reference>
<dbReference type="AlphaFoldDB" id="A0A9J6ZRA4"/>
<feature type="domain" description="Lipid/polyisoprenoid-binding YceI-like" evidence="2">
    <location>
        <begin position="21"/>
        <end position="191"/>
    </location>
</feature>
<dbReference type="SMART" id="SM00867">
    <property type="entry name" value="YceI"/>
    <property type="match status" value="1"/>
</dbReference>
<sequence>MKKTALFISFVFAAVAVSAQTLSLDASNSTLGWVGKKVTGQHNGYLKFESGKLELEGENIKGGNFVVDMTSLTVEDIKDEKTNGMLVGHLKSDDFFSVETYPKANLVVEKATKSGETYTITGKLTIKGATHPITFDAVREKKSDGTQVFTGNVVVDRTLYNVKYGSGKFFASLGDNMIYDEFTLDFKIVLK</sequence>
<keyword evidence="1" id="KW-0732">Signal</keyword>
<evidence type="ECO:0000313" key="3">
    <source>
        <dbReference type="EMBL" id="URW79776.1"/>
    </source>
</evidence>
<evidence type="ECO:0000256" key="1">
    <source>
        <dbReference type="SAM" id="SignalP"/>
    </source>
</evidence>